<gene>
    <name evidence="1" type="ORF">GCM10009855_37740</name>
</gene>
<sequence>MGYSPLMLAMGAGAAAFSSARKVVLAEGATEMLILPSLIKKAIGAEDLDYQVAPGLSEVPVSMYPELDLEGARVAFLVDGDDGGKELREALVDADVPEDRIITLGALTLVACPP</sequence>
<accession>A0ABP5V7W4</accession>
<organism evidence="1 2">
    <name type="scientific">Gordonia cholesterolivorans</name>
    <dbReference type="NCBI Taxonomy" id="559625"/>
    <lineage>
        <taxon>Bacteria</taxon>
        <taxon>Bacillati</taxon>
        <taxon>Actinomycetota</taxon>
        <taxon>Actinomycetes</taxon>
        <taxon>Mycobacteriales</taxon>
        <taxon>Gordoniaceae</taxon>
        <taxon>Gordonia</taxon>
    </lineage>
</organism>
<proteinExistence type="predicted"/>
<dbReference type="EMBL" id="BAAARB010000075">
    <property type="protein sequence ID" value="GAA2395805.1"/>
    <property type="molecule type" value="Genomic_DNA"/>
</dbReference>
<keyword evidence="2" id="KW-1185">Reference proteome</keyword>
<dbReference type="Proteomes" id="UP001501170">
    <property type="component" value="Unassembled WGS sequence"/>
</dbReference>
<protein>
    <submittedName>
        <fullName evidence="1">Uncharacterized protein</fullName>
    </submittedName>
</protein>
<reference evidence="2" key="1">
    <citation type="journal article" date="2019" name="Int. J. Syst. Evol. Microbiol.">
        <title>The Global Catalogue of Microorganisms (GCM) 10K type strain sequencing project: providing services to taxonomists for standard genome sequencing and annotation.</title>
        <authorList>
            <consortium name="The Broad Institute Genomics Platform"/>
            <consortium name="The Broad Institute Genome Sequencing Center for Infectious Disease"/>
            <person name="Wu L."/>
            <person name="Ma J."/>
        </authorList>
    </citation>
    <scope>NUCLEOTIDE SEQUENCE [LARGE SCALE GENOMIC DNA]</scope>
    <source>
        <strain evidence="2">JCM 16227</strain>
    </source>
</reference>
<comment type="caution">
    <text evidence="1">The sequence shown here is derived from an EMBL/GenBank/DDBJ whole genome shotgun (WGS) entry which is preliminary data.</text>
</comment>
<evidence type="ECO:0000313" key="2">
    <source>
        <dbReference type="Proteomes" id="UP001501170"/>
    </source>
</evidence>
<name>A0ABP5V7W4_9ACTN</name>
<evidence type="ECO:0000313" key="1">
    <source>
        <dbReference type="EMBL" id="GAA2395805.1"/>
    </source>
</evidence>